<dbReference type="InterPro" id="IPR019921">
    <property type="entry name" value="Lucif-like_OxRdtase_Rv2161c"/>
</dbReference>
<proteinExistence type="predicted"/>
<accession>A0A7I7R4S3</accession>
<dbReference type="GO" id="GO:0046306">
    <property type="term" value="P:alkanesulfonate catabolic process"/>
    <property type="evidence" value="ECO:0007669"/>
    <property type="project" value="TreeGrafter"/>
</dbReference>
<name>A0A7I7R4S3_9MYCO</name>
<dbReference type="Gene3D" id="3.20.20.30">
    <property type="entry name" value="Luciferase-like domain"/>
    <property type="match status" value="1"/>
</dbReference>
<dbReference type="OrthoDB" id="4074025at2"/>
<dbReference type="Proteomes" id="UP000192320">
    <property type="component" value="Unassembled WGS sequence"/>
</dbReference>
<dbReference type="InterPro" id="IPR050172">
    <property type="entry name" value="SsuD_RutA_monooxygenase"/>
</dbReference>
<keyword evidence="3" id="KW-1185">Reference proteome</keyword>
<dbReference type="GO" id="GO:0008726">
    <property type="term" value="F:alkanesulfonate monooxygenase activity"/>
    <property type="evidence" value="ECO:0007669"/>
    <property type="project" value="TreeGrafter"/>
</dbReference>
<dbReference type="PANTHER" id="PTHR42847:SF4">
    <property type="entry name" value="ALKANESULFONATE MONOOXYGENASE-RELATED"/>
    <property type="match status" value="1"/>
</dbReference>
<feature type="domain" description="Luciferase-like" evidence="1">
    <location>
        <begin position="22"/>
        <end position="257"/>
    </location>
</feature>
<dbReference type="NCBIfam" id="TIGR03619">
    <property type="entry name" value="F420_Rv2161c"/>
    <property type="match status" value="1"/>
</dbReference>
<comment type="caution">
    <text evidence="2">The sequence shown here is derived from an EMBL/GenBank/DDBJ whole genome shotgun (WGS) entry which is preliminary data.</text>
</comment>
<dbReference type="InterPro" id="IPR036661">
    <property type="entry name" value="Luciferase-like_sf"/>
</dbReference>
<dbReference type="RefSeq" id="WP_083027313.1">
    <property type="nucleotide sequence ID" value="NZ_AP022589.1"/>
</dbReference>
<organism evidence="2 3">
    <name type="scientific">Mycolicibacter minnesotensis</name>
    <dbReference type="NCBI Taxonomy" id="1118379"/>
    <lineage>
        <taxon>Bacteria</taxon>
        <taxon>Bacillati</taxon>
        <taxon>Actinomycetota</taxon>
        <taxon>Actinomycetes</taxon>
        <taxon>Mycobacteriales</taxon>
        <taxon>Mycobacteriaceae</taxon>
        <taxon>Mycolicibacter</taxon>
    </lineage>
</organism>
<sequence length="313" mass="32890">MTSPSKPQISFQLKTFTDDPDHDWGATLALGRAMDAAGVDRVVVSDHVVFGENPDAYADPRLGGIAGGRQPTGPDGQWLDPLIVLTALAATTTRIRLGTAVLLAALRRPAVLAKELATLDVLSGGRLDLGVGVGWQREEYEAAGLSFERRGRLLDHTLEVCQALWTQQRTTYASPELSFNNIHQMPKPLAPGGVPIWVSGTVNDAVARRLARFGSGWIPWGPAMRDPAGAIAAMRDRIAALGGDPGGLQVLGHATAVKRADGSLDAVATADSAPALVAAGVTDVRVTCSLPKDLGRTTDLLRELVGAFRAATG</sequence>
<evidence type="ECO:0000313" key="2">
    <source>
        <dbReference type="EMBL" id="ORA98760.1"/>
    </source>
</evidence>
<dbReference type="PANTHER" id="PTHR42847">
    <property type="entry name" value="ALKANESULFONATE MONOOXYGENASE"/>
    <property type="match status" value="1"/>
</dbReference>
<evidence type="ECO:0000313" key="3">
    <source>
        <dbReference type="Proteomes" id="UP000192320"/>
    </source>
</evidence>
<dbReference type="InterPro" id="IPR011251">
    <property type="entry name" value="Luciferase-like_dom"/>
</dbReference>
<protein>
    <submittedName>
        <fullName evidence="2">LLM class F420-dependent oxidoreductase</fullName>
    </submittedName>
</protein>
<dbReference type="SUPFAM" id="SSF51679">
    <property type="entry name" value="Bacterial luciferase-like"/>
    <property type="match status" value="1"/>
</dbReference>
<dbReference type="AlphaFoldDB" id="A0A7I7R4S3"/>
<dbReference type="Pfam" id="PF00296">
    <property type="entry name" value="Bac_luciferase"/>
    <property type="match status" value="1"/>
</dbReference>
<dbReference type="EMBL" id="MVHZ01000020">
    <property type="protein sequence ID" value="ORA98760.1"/>
    <property type="molecule type" value="Genomic_DNA"/>
</dbReference>
<reference evidence="2 3" key="1">
    <citation type="submission" date="2017-02" db="EMBL/GenBank/DDBJ databases">
        <title>The new phylogeny of genus Mycobacterium.</title>
        <authorList>
            <person name="Tortoli E."/>
            <person name="Trovato A."/>
            <person name="Cirillo D.M."/>
        </authorList>
    </citation>
    <scope>NUCLEOTIDE SEQUENCE [LARGE SCALE GENOMIC DNA]</scope>
    <source>
        <strain evidence="2 3">DSM 45633</strain>
    </source>
</reference>
<evidence type="ECO:0000259" key="1">
    <source>
        <dbReference type="Pfam" id="PF00296"/>
    </source>
</evidence>
<gene>
    <name evidence="2" type="ORF">BST33_15960</name>
</gene>